<dbReference type="Pfam" id="PF00132">
    <property type="entry name" value="Hexapep"/>
    <property type="match status" value="1"/>
</dbReference>
<dbReference type="InterPro" id="IPR050484">
    <property type="entry name" value="Transf_Hexapept/Carb_Anhydrase"/>
</dbReference>
<gene>
    <name evidence="1" type="ORF">HG542_21535</name>
</gene>
<dbReference type="Gene3D" id="2.160.10.10">
    <property type="entry name" value="Hexapeptide repeat proteins"/>
    <property type="match status" value="1"/>
</dbReference>
<dbReference type="PANTHER" id="PTHR13061:SF29">
    <property type="entry name" value="GAMMA CARBONIC ANHYDRASE-LIKE 1, MITOCHONDRIAL-RELATED"/>
    <property type="match status" value="1"/>
</dbReference>
<keyword evidence="2" id="KW-1185">Reference proteome</keyword>
<dbReference type="CDD" id="cd04645">
    <property type="entry name" value="LbH_gamma_CA_like"/>
    <property type="match status" value="1"/>
</dbReference>
<reference evidence="1 2" key="1">
    <citation type="submission" date="2020-04" db="EMBL/GenBank/DDBJ databases">
        <title>Draft Genome Sequence of Streptomyces morookaense DSM 40503, an 8-azaguanine-producing strain.</title>
        <authorList>
            <person name="Qi J."/>
            <person name="Gao J.-M."/>
        </authorList>
    </citation>
    <scope>NUCLEOTIDE SEQUENCE [LARGE SCALE GENOMIC DNA]</scope>
    <source>
        <strain evidence="1 2">DSM 40503</strain>
    </source>
</reference>
<dbReference type="AlphaFoldDB" id="A0A7Y7B763"/>
<comment type="caution">
    <text evidence="1">The sequence shown here is derived from an EMBL/GenBank/DDBJ whole genome shotgun (WGS) entry which is preliminary data.</text>
</comment>
<dbReference type="Proteomes" id="UP000587462">
    <property type="component" value="Unassembled WGS sequence"/>
</dbReference>
<proteinExistence type="predicted"/>
<dbReference type="PANTHER" id="PTHR13061">
    <property type="entry name" value="DYNACTIN SUBUNIT P25"/>
    <property type="match status" value="1"/>
</dbReference>
<dbReference type="InterPro" id="IPR001451">
    <property type="entry name" value="Hexapep"/>
</dbReference>
<protein>
    <submittedName>
        <fullName evidence="1">Gamma carbonic anhydrase family protein</fullName>
    </submittedName>
</protein>
<dbReference type="InterPro" id="IPR011004">
    <property type="entry name" value="Trimer_LpxA-like_sf"/>
</dbReference>
<accession>A0A7Y7B763</accession>
<sequence length="186" mass="19139">MERREEVRTGSGAPLVREVAGRAPGIPSTAFVAPTAVLAGNVTVGERAGIWYHAVLRADFDAVDVGEEANVQDGAVLHADPGYPVRIGARVTIGHNAVLHGCTVADDVLVGMGAIVLDGSRIGPGCLLAAGTVVPQGRHIPARSVVAGPTATVIRTATPADLDLITAAARSYLGLARLHQPRGRPR</sequence>
<name>A0A7Y7B763_STRMO</name>
<dbReference type="EMBL" id="JABBXF010000049">
    <property type="protein sequence ID" value="NVK80224.1"/>
    <property type="molecule type" value="Genomic_DNA"/>
</dbReference>
<dbReference type="SUPFAM" id="SSF51161">
    <property type="entry name" value="Trimeric LpxA-like enzymes"/>
    <property type="match status" value="1"/>
</dbReference>
<organism evidence="1 2">
    <name type="scientific">Streptomyces morookaense</name>
    <name type="common">Streptoverticillium morookaense</name>
    <dbReference type="NCBI Taxonomy" id="1970"/>
    <lineage>
        <taxon>Bacteria</taxon>
        <taxon>Bacillati</taxon>
        <taxon>Actinomycetota</taxon>
        <taxon>Actinomycetes</taxon>
        <taxon>Kitasatosporales</taxon>
        <taxon>Streptomycetaceae</taxon>
        <taxon>Streptomyces</taxon>
    </lineage>
</organism>
<dbReference type="InterPro" id="IPR047324">
    <property type="entry name" value="LbH_gamma_CA-like"/>
</dbReference>
<evidence type="ECO:0000313" key="1">
    <source>
        <dbReference type="EMBL" id="NVK80224.1"/>
    </source>
</evidence>
<dbReference type="RefSeq" id="WP_171083930.1">
    <property type="nucleotide sequence ID" value="NZ_BNBU01000008.1"/>
</dbReference>
<evidence type="ECO:0000313" key="2">
    <source>
        <dbReference type="Proteomes" id="UP000587462"/>
    </source>
</evidence>